<feature type="compositionally biased region" description="Basic residues" evidence="1">
    <location>
        <begin position="61"/>
        <end position="77"/>
    </location>
</feature>
<name>A0A7S4G4Z9_9EUGL</name>
<feature type="region of interest" description="Disordered" evidence="1">
    <location>
        <begin position="1"/>
        <end position="23"/>
    </location>
</feature>
<sequence length="157" mass="17641">MARAQEYDRRGRPGGTGEPLLQDGGICFDLGIQAALDDAAPPSTAPEPYLDPDILAAHVTRTTHRPKEKCKKKKPRKAFVDAEDFEKARAEWQQERKAPHRAAGTRPVMRASRTMPPTARRLSPARTPMLGDDPHPMHLGHLRTRRSKAIPEWNVER</sequence>
<feature type="region of interest" description="Disordered" evidence="1">
    <location>
        <begin position="61"/>
        <end position="157"/>
    </location>
</feature>
<dbReference type="EMBL" id="HBJA01106269">
    <property type="protein sequence ID" value="CAE0825461.1"/>
    <property type="molecule type" value="Transcribed_RNA"/>
</dbReference>
<organism evidence="2">
    <name type="scientific">Eutreptiella gymnastica</name>
    <dbReference type="NCBI Taxonomy" id="73025"/>
    <lineage>
        <taxon>Eukaryota</taxon>
        <taxon>Discoba</taxon>
        <taxon>Euglenozoa</taxon>
        <taxon>Euglenida</taxon>
        <taxon>Spirocuta</taxon>
        <taxon>Euglenophyceae</taxon>
        <taxon>Eutreptiales</taxon>
        <taxon>Eutreptiaceae</taxon>
        <taxon>Eutreptiella</taxon>
    </lineage>
</organism>
<dbReference type="AlphaFoldDB" id="A0A7S4G4Z9"/>
<feature type="compositionally biased region" description="Basic and acidic residues" evidence="1">
    <location>
        <begin position="85"/>
        <end position="97"/>
    </location>
</feature>
<protein>
    <submittedName>
        <fullName evidence="2">Uncharacterized protein</fullName>
    </submittedName>
</protein>
<accession>A0A7S4G4Z9</accession>
<feature type="compositionally biased region" description="Basic residues" evidence="1">
    <location>
        <begin position="138"/>
        <end position="148"/>
    </location>
</feature>
<reference evidence="2" key="1">
    <citation type="submission" date="2021-01" db="EMBL/GenBank/DDBJ databases">
        <authorList>
            <person name="Corre E."/>
            <person name="Pelletier E."/>
            <person name="Niang G."/>
            <person name="Scheremetjew M."/>
            <person name="Finn R."/>
            <person name="Kale V."/>
            <person name="Holt S."/>
            <person name="Cochrane G."/>
            <person name="Meng A."/>
            <person name="Brown T."/>
            <person name="Cohen L."/>
        </authorList>
    </citation>
    <scope>NUCLEOTIDE SEQUENCE</scope>
    <source>
        <strain evidence="2">CCMP1594</strain>
    </source>
</reference>
<evidence type="ECO:0000256" key="1">
    <source>
        <dbReference type="SAM" id="MobiDB-lite"/>
    </source>
</evidence>
<gene>
    <name evidence="2" type="ORF">EGYM00163_LOCUS36710</name>
</gene>
<proteinExistence type="predicted"/>
<evidence type="ECO:0000313" key="2">
    <source>
        <dbReference type="EMBL" id="CAE0825461.1"/>
    </source>
</evidence>
<feature type="compositionally biased region" description="Basic and acidic residues" evidence="1">
    <location>
        <begin position="1"/>
        <end position="11"/>
    </location>
</feature>